<organism evidence="2 3">
    <name type="scientific">Parasponia andersonii</name>
    <name type="common">Sponia andersonii</name>
    <dbReference type="NCBI Taxonomy" id="3476"/>
    <lineage>
        <taxon>Eukaryota</taxon>
        <taxon>Viridiplantae</taxon>
        <taxon>Streptophyta</taxon>
        <taxon>Embryophyta</taxon>
        <taxon>Tracheophyta</taxon>
        <taxon>Spermatophyta</taxon>
        <taxon>Magnoliopsida</taxon>
        <taxon>eudicotyledons</taxon>
        <taxon>Gunneridae</taxon>
        <taxon>Pentapetalae</taxon>
        <taxon>rosids</taxon>
        <taxon>fabids</taxon>
        <taxon>Rosales</taxon>
        <taxon>Cannabaceae</taxon>
        <taxon>Parasponia</taxon>
    </lineage>
</organism>
<sequence length="102" mass="11500">VAHLAGGLLEICKCGFDAILPSLEGSSRNIRFGVVPFNYDLITSVVGWILVTTSSILMESVFLYLLLLQDFSEYFARIALFLLLVPKIYITTKIRIFLRKRG</sequence>
<proteinExistence type="predicted"/>
<evidence type="ECO:0000256" key="1">
    <source>
        <dbReference type="SAM" id="Phobius"/>
    </source>
</evidence>
<dbReference type="EMBL" id="JXTB01000005">
    <property type="protein sequence ID" value="PON79196.1"/>
    <property type="molecule type" value="Genomic_DNA"/>
</dbReference>
<accession>A0A2P5E0Z3</accession>
<evidence type="ECO:0000313" key="2">
    <source>
        <dbReference type="EMBL" id="PON79196.1"/>
    </source>
</evidence>
<keyword evidence="1" id="KW-0812">Transmembrane</keyword>
<keyword evidence="1" id="KW-0472">Membrane</keyword>
<evidence type="ECO:0000313" key="3">
    <source>
        <dbReference type="Proteomes" id="UP000237105"/>
    </source>
</evidence>
<keyword evidence="3" id="KW-1185">Reference proteome</keyword>
<protein>
    <submittedName>
        <fullName evidence="2">Uncharacterized protein</fullName>
    </submittedName>
</protein>
<feature type="non-terminal residue" evidence="2">
    <location>
        <position position="1"/>
    </location>
</feature>
<feature type="transmembrane region" description="Helical" evidence="1">
    <location>
        <begin position="45"/>
        <end position="68"/>
    </location>
</feature>
<comment type="caution">
    <text evidence="2">The sequence shown here is derived from an EMBL/GenBank/DDBJ whole genome shotgun (WGS) entry which is preliminary data.</text>
</comment>
<dbReference type="Proteomes" id="UP000237105">
    <property type="component" value="Unassembled WGS sequence"/>
</dbReference>
<keyword evidence="1" id="KW-1133">Transmembrane helix</keyword>
<reference evidence="3" key="1">
    <citation type="submission" date="2016-06" db="EMBL/GenBank/DDBJ databases">
        <title>Parallel loss of symbiosis genes in relatives of nitrogen-fixing non-legume Parasponia.</title>
        <authorList>
            <person name="Van Velzen R."/>
            <person name="Holmer R."/>
            <person name="Bu F."/>
            <person name="Rutten L."/>
            <person name="Van Zeijl A."/>
            <person name="Liu W."/>
            <person name="Santuari L."/>
            <person name="Cao Q."/>
            <person name="Sharma T."/>
            <person name="Shen D."/>
            <person name="Roswanjaya Y."/>
            <person name="Wardhani T."/>
            <person name="Kalhor M.S."/>
            <person name="Jansen J."/>
            <person name="Van den Hoogen J."/>
            <person name="Gungor B."/>
            <person name="Hartog M."/>
            <person name="Hontelez J."/>
            <person name="Verver J."/>
            <person name="Yang W.-C."/>
            <person name="Schijlen E."/>
            <person name="Repin R."/>
            <person name="Schilthuizen M."/>
            <person name="Schranz E."/>
            <person name="Heidstra R."/>
            <person name="Miyata K."/>
            <person name="Fedorova E."/>
            <person name="Kohlen W."/>
            <person name="Bisseling T."/>
            <person name="Smit S."/>
            <person name="Geurts R."/>
        </authorList>
    </citation>
    <scope>NUCLEOTIDE SEQUENCE [LARGE SCALE GENOMIC DNA]</scope>
    <source>
        <strain evidence="3">cv. WU1-14</strain>
    </source>
</reference>
<name>A0A2P5E0Z3_PARAD</name>
<gene>
    <name evidence="2" type="ORF">PanWU01x14_013120</name>
</gene>
<feature type="transmembrane region" description="Helical" evidence="1">
    <location>
        <begin position="74"/>
        <end position="92"/>
    </location>
</feature>
<dbReference type="AlphaFoldDB" id="A0A2P5E0Z3"/>